<gene>
    <name evidence="2" type="ORF">HU230_23560</name>
</gene>
<dbReference type="EMBL" id="JABWSX010000001">
    <property type="protein sequence ID" value="NVL08683.1"/>
    <property type="molecule type" value="Genomic_DNA"/>
</dbReference>
<organism evidence="2">
    <name type="scientific">Bradyrhizobium quebecense</name>
    <dbReference type="NCBI Taxonomy" id="2748629"/>
    <lineage>
        <taxon>Bacteria</taxon>
        <taxon>Pseudomonadati</taxon>
        <taxon>Pseudomonadota</taxon>
        <taxon>Alphaproteobacteria</taxon>
        <taxon>Hyphomicrobiales</taxon>
        <taxon>Nitrobacteraceae</taxon>
        <taxon>Bradyrhizobium</taxon>
    </lineage>
</organism>
<proteinExistence type="predicted"/>
<feature type="region of interest" description="Disordered" evidence="1">
    <location>
        <begin position="1"/>
        <end position="35"/>
    </location>
</feature>
<evidence type="ECO:0008006" key="3">
    <source>
        <dbReference type="Google" id="ProtNLM"/>
    </source>
</evidence>
<dbReference type="AlphaFoldDB" id="A0A974AHK0"/>
<dbReference type="RefSeq" id="WP_176532164.1">
    <property type="nucleotide sequence ID" value="NZ_CP088022.1"/>
</dbReference>
<feature type="compositionally biased region" description="Polar residues" evidence="1">
    <location>
        <begin position="23"/>
        <end position="35"/>
    </location>
</feature>
<name>A0A974AHK0_9BRAD</name>
<comment type="caution">
    <text evidence="2">The sequence shown here is derived from an EMBL/GenBank/DDBJ whole genome shotgun (WGS) entry which is preliminary data.</text>
</comment>
<accession>A0A974AHK0</accession>
<sequence length="680" mass="69702">MRVSLQIDGDASGAKQAAEEASSAISDLGQRTGSTSTGIEDALKKATGALDGLKDSGKAAGAANDNVASAAIGLSGKLTDLASKAAGAEGSLSKVAAGAVSVARGIADTVKSVGVFGVIGSAISLATTVASTFYSVINSGNERAKKDLDETARLVGVVRDAYRDAGKVAYDFYTQSQKITQLQAQQALVSLQNVQQQNASTFLNKYQPGAAGAFTGSIPGEDFTGGLAGTLFSDQTNQRFAAFSAQFEQLRQSINAGTPDFAKFRDDIAALGIAAATSNPQLAAAAAEIIKVTQPLAEAQKAIAQAGKIAKDGATNLNDQEKKLFGITTSTNDASASFERFLRSADRQSASLEAETRAVGGSAGAIAKLRAESVLTEAAQQAGADTAAKYADQVAKVAARAGDAAQKLAEARLRSDVAFDRAQLGRTADDQAVASQLRGTFGDNADMDSAIANTIRLNNDLKELKSTTQELGSGAFRDFRNELMSGASAFQALEKAGINALSRIADKLLDKTLDAGLSSLFGGFNLGFGSSSMINVGNYAMPKIGFDGGGWTGAGGKYDVAGVVHRAEFVFDKEPTRRIGIANLERLRRGDGFADGGFTGGSTPWSGMSATGSGVSASVGAQAVHVSVGVSVDDDGNLKAVVKNISTSVASDSIGQYVSSPAFVSHVGAASKKAKTWKQL</sequence>
<reference evidence="2" key="1">
    <citation type="submission" date="2020-06" db="EMBL/GenBank/DDBJ databases">
        <title>Whole Genome Sequence of Bradyrhizobium sp. Strain 66S1MB.</title>
        <authorList>
            <person name="Bromfield E."/>
            <person name="Cloutier S."/>
        </authorList>
    </citation>
    <scope>NUCLEOTIDE SEQUENCE</scope>
    <source>
        <strain evidence="2">66S1MB</strain>
    </source>
</reference>
<protein>
    <recommendedName>
        <fullName evidence="3">Bacteriophage tail tape measure N-terminal domain-containing protein</fullName>
    </recommendedName>
</protein>
<evidence type="ECO:0000313" key="2">
    <source>
        <dbReference type="EMBL" id="NVL08683.1"/>
    </source>
</evidence>
<evidence type="ECO:0000256" key="1">
    <source>
        <dbReference type="SAM" id="MobiDB-lite"/>
    </source>
</evidence>